<dbReference type="Pfam" id="PF02321">
    <property type="entry name" value="OEP"/>
    <property type="match status" value="2"/>
</dbReference>
<feature type="chain" id="PRO_5046631582" evidence="2">
    <location>
        <begin position="20"/>
        <end position="408"/>
    </location>
</feature>
<name>A0ABU9Y525_9SPHN</name>
<keyword evidence="4" id="KW-1185">Reference proteome</keyword>
<dbReference type="PANTHER" id="PTHR30203">
    <property type="entry name" value="OUTER MEMBRANE CATION EFFLUX PROTEIN"/>
    <property type="match status" value="1"/>
</dbReference>
<sequence length="408" mass="42097">MRRAVAAALLASCTSPALADPAPSYAQLLRQALANAPAIAEQAANVRAAQAEARQSRAMPNPMVEAVAENLAIPQTAGSGAERQTTFTITQPLEIGGKRSARIAAGEGNLTTAQARDRQARIAFAADLAIAYATAEAMQDRQKLAADDLGRAREDLRAARALVTAGKEADLRITQANASVAAAIAAEEAAAADTFEALERLSAMAGAATPYTCIDRSLLAVAAPKRVAVGPTLDDPPAVATAVAERNALAAQVRIEQKRSIPDIGLSAGLRRFQGNGDSALVVGVSATIPLFDRNRGNIAAARERANAADARLAAARLEAGAARRVAAARVAAATGRLDAANQGEAAAEEAYRLGRIGYDAGKIPLLELLTIRRALTEARALTIDARLGRVRALAALAQADGQIAFGD</sequence>
<dbReference type="InterPro" id="IPR010131">
    <property type="entry name" value="MdtP/NodT-like"/>
</dbReference>
<dbReference type="RefSeq" id="WP_343892813.1">
    <property type="nucleotide sequence ID" value="NZ_BAAAEH010000065.1"/>
</dbReference>
<evidence type="ECO:0000256" key="2">
    <source>
        <dbReference type="SAM" id="SignalP"/>
    </source>
</evidence>
<dbReference type="Proteomes" id="UP001419910">
    <property type="component" value="Unassembled WGS sequence"/>
</dbReference>
<comment type="caution">
    <text evidence="3">The sequence shown here is derived from an EMBL/GenBank/DDBJ whole genome shotgun (WGS) entry which is preliminary data.</text>
</comment>
<proteinExistence type="inferred from homology"/>
<gene>
    <name evidence="3" type="ORF">ABC974_14780</name>
</gene>
<dbReference type="Gene3D" id="1.20.1600.10">
    <property type="entry name" value="Outer membrane efflux proteins (OEP)"/>
    <property type="match status" value="1"/>
</dbReference>
<reference evidence="3 4" key="1">
    <citation type="submission" date="2024-05" db="EMBL/GenBank/DDBJ databases">
        <authorList>
            <person name="Liu Q."/>
            <person name="Xin Y.-H."/>
        </authorList>
    </citation>
    <scope>NUCLEOTIDE SEQUENCE [LARGE SCALE GENOMIC DNA]</scope>
    <source>
        <strain evidence="3 4">CGMCC 1.10181</strain>
    </source>
</reference>
<dbReference type="SUPFAM" id="SSF56954">
    <property type="entry name" value="Outer membrane efflux proteins (OEP)"/>
    <property type="match status" value="1"/>
</dbReference>
<evidence type="ECO:0000313" key="4">
    <source>
        <dbReference type="Proteomes" id="UP001419910"/>
    </source>
</evidence>
<protein>
    <submittedName>
        <fullName evidence="3">TolC family protein</fullName>
    </submittedName>
</protein>
<organism evidence="3 4">
    <name type="scientific">Sphingomonas oligophenolica</name>
    <dbReference type="NCBI Taxonomy" id="301154"/>
    <lineage>
        <taxon>Bacteria</taxon>
        <taxon>Pseudomonadati</taxon>
        <taxon>Pseudomonadota</taxon>
        <taxon>Alphaproteobacteria</taxon>
        <taxon>Sphingomonadales</taxon>
        <taxon>Sphingomonadaceae</taxon>
        <taxon>Sphingomonas</taxon>
    </lineage>
</organism>
<accession>A0ABU9Y525</accession>
<dbReference type="PANTHER" id="PTHR30203:SF24">
    <property type="entry name" value="BLR4935 PROTEIN"/>
    <property type="match status" value="1"/>
</dbReference>
<evidence type="ECO:0000313" key="3">
    <source>
        <dbReference type="EMBL" id="MEN2790903.1"/>
    </source>
</evidence>
<evidence type="ECO:0000256" key="1">
    <source>
        <dbReference type="ARBA" id="ARBA00007613"/>
    </source>
</evidence>
<comment type="similarity">
    <text evidence="1">Belongs to the outer membrane factor (OMF) (TC 1.B.17) family.</text>
</comment>
<dbReference type="InterPro" id="IPR003423">
    <property type="entry name" value="OMP_efflux"/>
</dbReference>
<feature type="signal peptide" evidence="2">
    <location>
        <begin position="1"/>
        <end position="19"/>
    </location>
</feature>
<dbReference type="EMBL" id="JBDIME010000013">
    <property type="protein sequence ID" value="MEN2790903.1"/>
    <property type="molecule type" value="Genomic_DNA"/>
</dbReference>
<keyword evidence="2" id="KW-0732">Signal</keyword>